<sequence length="225" mass="22653">MNSAGVMQRRGFLALVLLGAVLLTVYLVHARLGGGSGRGEAKAAGAVSAAEPSASSSPNGPAYNAGGGDGYGAPAASTPPPAPGSASAGATPVGFKTTSLTGKDISKMGNVVVDSAGWTTYRFDLDTANPPASTCYDACLRSWLPILVDGTPTVIGIDPAKVGAIERPDGGRQATIGGWPLYRFIGDNGPAKWKGQAVNNSWWVVQSTGQRNVSCLPAGAVAPQG</sequence>
<dbReference type="Pfam" id="PF03640">
    <property type="entry name" value="Lipoprotein_15"/>
    <property type="match status" value="2"/>
</dbReference>
<dbReference type="GO" id="GO:0043448">
    <property type="term" value="P:alkane catabolic process"/>
    <property type="evidence" value="ECO:0007669"/>
    <property type="project" value="TreeGrafter"/>
</dbReference>
<organism evidence="2 3">
    <name type="scientific">Virgisporangium aurantiacum</name>
    <dbReference type="NCBI Taxonomy" id="175570"/>
    <lineage>
        <taxon>Bacteria</taxon>
        <taxon>Bacillati</taxon>
        <taxon>Actinomycetota</taxon>
        <taxon>Actinomycetes</taxon>
        <taxon>Micromonosporales</taxon>
        <taxon>Micromonosporaceae</taxon>
        <taxon>Virgisporangium</taxon>
    </lineage>
</organism>
<dbReference type="PANTHER" id="PTHR39335">
    <property type="entry name" value="BLL4220 PROTEIN"/>
    <property type="match status" value="1"/>
</dbReference>
<proteinExistence type="predicted"/>
<dbReference type="InterPro" id="IPR005297">
    <property type="entry name" value="Lipoprotein_repeat"/>
</dbReference>
<evidence type="ECO:0000313" key="2">
    <source>
        <dbReference type="EMBL" id="GIJ53794.1"/>
    </source>
</evidence>
<reference evidence="2" key="1">
    <citation type="submission" date="2021-01" db="EMBL/GenBank/DDBJ databases">
        <title>Whole genome shotgun sequence of Virgisporangium aurantiacum NBRC 16421.</title>
        <authorList>
            <person name="Komaki H."/>
            <person name="Tamura T."/>
        </authorList>
    </citation>
    <scope>NUCLEOTIDE SEQUENCE</scope>
    <source>
        <strain evidence="2">NBRC 16421</strain>
    </source>
</reference>
<dbReference type="PANTHER" id="PTHR39335:SF1">
    <property type="entry name" value="BLL4220 PROTEIN"/>
    <property type="match status" value="1"/>
</dbReference>
<evidence type="ECO:0000313" key="3">
    <source>
        <dbReference type="Proteomes" id="UP000612585"/>
    </source>
</evidence>
<dbReference type="EMBL" id="BOPG01000009">
    <property type="protein sequence ID" value="GIJ53794.1"/>
    <property type="molecule type" value="Genomic_DNA"/>
</dbReference>
<feature type="compositionally biased region" description="Low complexity" evidence="1">
    <location>
        <begin position="50"/>
        <end position="64"/>
    </location>
</feature>
<feature type="region of interest" description="Disordered" evidence="1">
    <location>
        <begin position="50"/>
        <end position="90"/>
    </location>
</feature>
<protein>
    <recommendedName>
        <fullName evidence="4">Lipoprotein with Yx(FWY)xxD motif</fullName>
    </recommendedName>
</protein>
<dbReference type="RefSeq" id="WP_203988286.1">
    <property type="nucleotide sequence ID" value="NZ_BOPG01000009.1"/>
</dbReference>
<gene>
    <name evidence="2" type="ORF">Vau01_013100</name>
</gene>
<accession>A0A8J3YXH4</accession>
<name>A0A8J3YXH4_9ACTN</name>
<evidence type="ECO:0000256" key="1">
    <source>
        <dbReference type="SAM" id="MobiDB-lite"/>
    </source>
</evidence>
<evidence type="ECO:0008006" key="4">
    <source>
        <dbReference type="Google" id="ProtNLM"/>
    </source>
</evidence>
<keyword evidence="3" id="KW-1185">Reference proteome</keyword>
<dbReference type="Proteomes" id="UP000612585">
    <property type="component" value="Unassembled WGS sequence"/>
</dbReference>
<comment type="caution">
    <text evidence="2">The sequence shown here is derived from an EMBL/GenBank/DDBJ whole genome shotgun (WGS) entry which is preliminary data.</text>
</comment>
<dbReference type="AlphaFoldDB" id="A0A8J3YXH4"/>